<evidence type="ECO:0000313" key="2">
    <source>
        <dbReference type="EMBL" id="QEN02036.1"/>
    </source>
</evidence>
<organism evidence="2 3">
    <name type="scientific">Sphaerotilus sulfidivorans</name>
    <dbReference type="NCBI Taxonomy" id="639200"/>
    <lineage>
        <taxon>Bacteria</taxon>
        <taxon>Pseudomonadati</taxon>
        <taxon>Pseudomonadota</taxon>
        <taxon>Betaproteobacteria</taxon>
        <taxon>Burkholderiales</taxon>
        <taxon>Sphaerotilaceae</taxon>
        <taxon>Sphaerotilus</taxon>
    </lineage>
</organism>
<reference evidence="2 3" key="1">
    <citation type="submission" date="2019-02" db="EMBL/GenBank/DDBJ databases">
        <title>Complete Genome Sequence and Methylome Analysis of Sphaerotilus natans subsp. sulfidivorans D-507.</title>
        <authorList>
            <person name="Fomenkov A."/>
            <person name="Gridneva E."/>
            <person name="Smolyakov D."/>
            <person name="Dubinina G."/>
            <person name="Vincze T."/>
            <person name="Grabovich M."/>
            <person name="Roberts R.J."/>
        </authorList>
    </citation>
    <scope>NUCLEOTIDE SEQUENCE [LARGE SCALE GENOMIC DNA]</scope>
    <source>
        <strain evidence="2 3">D-507</strain>
    </source>
</reference>
<evidence type="ECO:0000313" key="1">
    <source>
        <dbReference type="EMBL" id="MET3603138.1"/>
    </source>
</evidence>
<evidence type="ECO:0000313" key="4">
    <source>
        <dbReference type="Proteomes" id="UP001549111"/>
    </source>
</evidence>
<dbReference type="InterPro" id="IPR042520">
    <property type="entry name" value="GshA_N"/>
</dbReference>
<keyword evidence="4" id="KW-1185">Reference proteome</keyword>
<evidence type="ECO:0000313" key="3">
    <source>
        <dbReference type="Proteomes" id="UP000323522"/>
    </source>
</evidence>
<dbReference type="OrthoDB" id="5644489at2"/>
<name>A0A5C1Q5G2_9BURK</name>
<dbReference type="Gene3D" id="3.40.50.11280">
    <property type="entry name" value="Glutamate-cysteine ligase, N-terminal domain"/>
    <property type="match status" value="1"/>
</dbReference>
<dbReference type="GO" id="GO:0004357">
    <property type="term" value="F:glutamate-cysteine ligase activity"/>
    <property type="evidence" value="ECO:0007669"/>
    <property type="project" value="UniProtKB-EC"/>
</dbReference>
<reference evidence="1 4" key="2">
    <citation type="submission" date="2024-06" db="EMBL/GenBank/DDBJ databases">
        <title>Genomic Encyclopedia of Type Strains, Phase IV (KMG-IV): sequencing the most valuable type-strain genomes for metagenomic binning, comparative biology and taxonomic classification.</title>
        <authorList>
            <person name="Goeker M."/>
        </authorList>
    </citation>
    <scope>NUCLEOTIDE SEQUENCE [LARGE SCALE GENOMIC DNA]</scope>
    <source>
        <strain evidence="1 4">D-501</strain>
    </source>
</reference>
<dbReference type="EC" id="6.3.2.2" evidence="2"/>
<protein>
    <submittedName>
        <fullName evidence="2">Glutamate--cysteine ligase</fullName>
        <ecNumber evidence="2">6.3.2.2</ecNumber>
    </submittedName>
</protein>
<accession>A0A5C1Q5G2</accession>
<dbReference type="KEGG" id="snn:EWH46_15540"/>
<dbReference type="EMBL" id="JBEPLS010000002">
    <property type="protein sequence ID" value="MET3603138.1"/>
    <property type="molecule type" value="Genomic_DNA"/>
</dbReference>
<keyword evidence="2" id="KW-0436">Ligase</keyword>
<proteinExistence type="predicted"/>
<dbReference type="Proteomes" id="UP001549111">
    <property type="component" value="Unassembled WGS sequence"/>
</dbReference>
<dbReference type="RefSeq" id="WP_149504669.1">
    <property type="nucleotide sequence ID" value="NZ_CP035708.1"/>
</dbReference>
<dbReference type="Pfam" id="PF08886">
    <property type="entry name" value="GshA"/>
    <property type="match status" value="1"/>
</dbReference>
<sequence>MVPHLVTALNGPINELEARMLDSVPAIERWFRLEWMEHTPPLYTSVDVRNAGFKLAPVDTNLFPGGWNNLTSEMLPLAVQAAMAAIEKICPEAKNLLLIPEKHTRNSFYLTNVARLVQIFTQAGLNVRLGTLDPEITAPTELALPGGDTLTIEPLIRSQRRLGLKNFDPCTILLNNDLSAGIPPVLEGLHEQYLLPPLHAGWAVRRKTNHFQAYEEVAKKFSKLMGMDPWLINPMYTRCGEVNFGEGSGIECVQTNVDALLGKIRRKYKEYGINEKPFVIVKADNGTYGMGIMTVRDAKQLEEINRRTRNKMSVIKDGQEVTEVIIQEGVPTCERINEAVAEPVVYMLDRYVVGGFYRVHADRGIDENLNSPGAQFVPLAFAESGHMARAGAKPGASAPNRFYMYGVVGRLAMLAASYELEATDPDAEVYT</sequence>
<dbReference type="AlphaFoldDB" id="A0A5C1Q5G2"/>
<dbReference type="NCBIfam" id="TIGR02049">
    <property type="entry name" value="gshA_ferroox"/>
    <property type="match status" value="1"/>
</dbReference>
<gene>
    <name evidence="2" type="primary">gshA</name>
    <name evidence="1" type="ORF">ABIC99_000922</name>
    <name evidence="2" type="ORF">EWH46_15540</name>
</gene>
<dbReference type="SUPFAM" id="SSF56059">
    <property type="entry name" value="Glutathione synthetase ATP-binding domain-like"/>
    <property type="match status" value="1"/>
</dbReference>
<dbReference type="EMBL" id="CP035708">
    <property type="protein sequence ID" value="QEN02036.1"/>
    <property type="molecule type" value="Genomic_DNA"/>
</dbReference>
<dbReference type="InterPro" id="IPR011718">
    <property type="entry name" value="GshA"/>
</dbReference>
<dbReference type="Proteomes" id="UP000323522">
    <property type="component" value="Chromosome"/>
</dbReference>